<dbReference type="InterPro" id="IPR056157">
    <property type="entry name" value="TPR_IFT80_172_dom"/>
</dbReference>
<dbReference type="EMBL" id="KK116160">
    <property type="protein sequence ID" value="KFM66988.1"/>
    <property type="molecule type" value="Genomic_DNA"/>
</dbReference>
<name>A0A087TPE9_STEMI</name>
<dbReference type="PANTHER" id="PTHR12764">
    <property type="entry name" value="WD REPEAT DOMAIN-RELATED"/>
    <property type="match status" value="1"/>
</dbReference>
<dbReference type="Gene3D" id="1.25.40.470">
    <property type="match status" value="1"/>
</dbReference>
<protein>
    <submittedName>
        <fullName evidence="4">WD repeat-containing protein 35</fullName>
    </submittedName>
</protein>
<reference evidence="4 5" key="1">
    <citation type="submission" date="2013-11" db="EMBL/GenBank/DDBJ databases">
        <title>Genome sequencing of Stegodyphus mimosarum.</title>
        <authorList>
            <person name="Bechsgaard J."/>
        </authorList>
    </citation>
    <scope>NUCLEOTIDE SEQUENCE [LARGE SCALE GENOMIC DNA]</scope>
</reference>
<evidence type="ECO:0000256" key="2">
    <source>
        <dbReference type="ARBA" id="ARBA00022737"/>
    </source>
</evidence>
<dbReference type="GO" id="GO:1905515">
    <property type="term" value="P:non-motile cilium assembly"/>
    <property type="evidence" value="ECO:0007669"/>
    <property type="project" value="TreeGrafter"/>
</dbReference>
<dbReference type="PANTHER" id="PTHR12764:SF5">
    <property type="entry name" value="LD29485P"/>
    <property type="match status" value="1"/>
</dbReference>
<dbReference type="AlphaFoldDB" id="A0A087TPE9"/>
<accession>A0A087TPE9</accession>
<dbReference type="SUPFAM" id="SSF48452">
    <property type="entry name" value="TPR-like"/>
    <property type="match status" value="1"/>
</dbReference>
<dbReference type="GO" id="GO:0030991">
    <property type="term" value="C:intraciliary transport particle A"/>
    <property type="evidence" value="ECO:0007669"/>
    <property type="project" value="TreeGrafter"/>
</dbReference>
<evidence type="ECO:0000313" key="5">
    <source>
        <dbReference type="Proteomes" id="UP000054359"/>
    </source>
</evidence>
<dbReference type="Proteomes" id="UP000054359">
    <property type="component" value="Unassembled WGS sequence"/>
</dbReference>
<evidence type="ECO:0000256" key="1">
    <source>
        <dbReference type="ARBA" id="ARBA00022574"/>
    </source>
</evidence>
<keyword evidence="1" id="KW-0853">WD repeat</keyword>
<dbReference type="OMA" id="KEVDQIY"/>
<dbReference type="InterPro" id="IPR039857">
    <property type="entry name" value="Ift122/121"/>
</dbReference>
<dbReference type="Pfam" id="PF23387">
    <property type="entry name" value="TPR_IFT80_172"/>
    <property type="match status" value="1"/>
</dbReference>
<dbReference type="InterPro" id="IPR011990">
    <property type="entry name" value="TPR-like_helical_dom_sf"/>
</dbReference>
<keyword evidence="2" id="KW-0677">Repeat</keyword>
<keyword evidence="5" id="KW-1185">Reference proteome</keyword>
<dbReference type="STRING" id="407821.A0A087TPE9"/>
<dbReference type="OrthoDB" id="6417247at2759"/>
<feature type="domain" description="IFT80/172/WDR35 TPR" evidence="3">
    <location>
        <begin position="2"/>
        <end position="78"/>
    </location>
</feature>
<organism evidence="4 5">
    <name type="scientific">Stegodyphus mimosarum</name>
    <name type="common">African social velvet spider</name>
    <dbReference type="NCBI Taxonomy" id="407821"/>
    <lineage>
        <taxon>Eukaryota</taxon>
        <taxon>Metazoa</taxon>
        <taxon>Ecdysozoa</taxon>
        <taxon>Arthropoda</taxon>
        <taxon>Chelicerata</taxon>
        <taxon>Arachnida</taxon>
        <taxon>Araneae</taxon>
        <taxon>Araneomorphae</taxon>
        <taxon>Entelegynae</taxon>
        <taxon>Eresoidea</taxon>
        <taxon>Eresidae</taxon>
        <taxon>Stegodyphus</taxon>
    </lineage>
</organism>
<gene>
    <name evidence="4" type="ORF">X975_12982</name>
</gene>
<evidence type="ECO:0000259" key="3">
    <source>
        <dbReference type="Pfam" id="PF23387"/>
    </source>
</evidence>
<evidence type="ECO:0000313" key="4">
    <source>
        <dbReference type="EMBL" id="KFM66988.1"/>
    </source>
</evidence>
<dbReference type="GO" id="GO:0097730">
    <property type="term" value="C:non-motile cilium"/>
    <property type="evidence" value="ECO:0007669"/>
    <property type="project" value="TreeGrafter"/>
</dbReference>
<proteinExistence type="predicted"/>
<sequence>MDFATAESAFVRCKDYQGIQFVKSILDINNDTIRRAEIEAYFKNYKEVDQIYLETDRTALAIDLHRLLGDWFRVFELLKGNVLQVKEMEEAWNGVADYYFDRQQWSEAVKYYQKAHNDERAAECYYILEDYAGLENLLNVLPENH</sequence>
<dbReference type="GO" id="GO:0061512">
    <property type="term" value="P:protein localization to cilium"/>
    <property type="evidence" value="ECO:0007669"/>
    <property type="project" value="TreeGrafter"/>
</dbReference>
<dbReference type="GO" id="GO:0035721">
    <property type="term" value="P:intraciliary retrograde transport"/>
    <property type="evidence" value="ECO:0007669"/>
    <property type="project" value="TreeGrafter"/>
</dbReference>
<feature type="non-terminal residue" evidence="4">
    <location>
        <position position="145"/>
    </location>
</feature>